<dbReference type="PANTHER" id="PTHR47366:SF1">
    <property type="entry name" value="TWO-ON-TWO HEMOGLOBIN-3"/>
    <property type="match status" value="1"/>
</dbReference>
<keyword evidence="3" id="KW-0479">Metal-binding</keyword>
<evidence type="ECO:0000313" key="6">
    <source>
        <dbReference type="EMBL" id="QKF78170.1"/>
    </source>
</evidence>
<evidence type="ECO:0000256" key="3">
    <source>
        <dbReference type="ARBA" id="ARBA00022723"/>
    </source>
</evidence>
<keyword evidence="4" id="KW-0408">Iron</keyword>
<proteinExistence type="inferred from homology"/>
<name>A0AAE7E6Q7_9BACT</name>
<dbReference type="PANTHER" id="PTHR47366">
    <property type="entry name" value="TWO-ON-TWO HEMOGLOBIN-3"/>
    <property type="match status" value="1"/>
</dbReference>
<dbReference type="GO" id="GO:0019825">
    <property type="term" value="F:oxygen binding"/>
    <property type="evidence" value="ECO:0007669"/>
    <property type="project" value="InterPro"/>
</dbReference>
<dbReference type="AlphaFoldDB" id="A0AAE7E6Q7"/>
<evidence type="ECO:0000313" key="7">
    <source>
        <dbReference type="Proteomes" id="UP000503313"/>
    </source>
</evidence>
<dbReference type="InterPro" id="IPR009050">
    <property type="entry name" value="Globin-like_sf"/>
</dbReference>
<evidence type="ECO:0000256" key="4">
    <source>
        <dbReference type="ARBA" id="ARBA00023004"/>
    </source>
</evidence>
<dbReference type="GO" id="GO:0020037">
    <property type="term" value="F:heme binding"/>
    <property type="evidence" value="ECO:0007669"/>
    <property type="project" value="InterPro"/>
</dbReference>
<dbReference type="CDD" id="cd14774">
    <property type="entry name" value="TrHb2_HGbIV-like_O"/>
    <property type="match status" value="1"/>
</dbReference>
<keyword evidence="7" id="KW-1185">Reference proteome</keyword>
<dbReference type="Pfam" id="PF01152">
    <property type="entry name" value="Bac_globin"/>
    <property type="match status" value="1"/>
</dbReference>
<keyword evidence="2" id="KW-0349">Heme</keyword>
<dbReference type="SUPFAM" id="SSF46458">
    <property type="entry name" value="Globin-like"/>
    <property type="match status" value="1"/>
</dbReference>
<dbReference type="InterPro" id="IPR044203">
    <property type="entry name" value="GlbO/GLB3-like"/>
</dbReference>
<comment type="similarity">
    <text evidence="5">Belongs to the truncated hemoglobin family. Group II subfamily.</text>
</comment>
<dbReference type="Gene3D" id="1.10.490.10">
    <property type="entry name" value="Globins"/>
    <property type="match status" value="1"/>
</dbReference>
<dbReference type="InterPro" id="IPR001486">
    <property type="entry name" value="Hemoglobin_trunc"/>
</dbReference>
<protein>
    <submittedName>
        <fullName evidence="6">Truncated hemoglobin, group 2</fullName>
    </submittedName>
</protein>
<evidence type="ECO:0000256" key="2">
    <source>
        <dbReference type="ARBA" id="ARBA00022617"/>
    </source>
</evidence>
<gene>
    <name evidence="6" type="ORF">ADFLV_2160</name>
</gene>
<evidence type="ECO:0000256" key="5">
    <source>
        <dbReference type="ARBA" id="ARBA00034496"/>
    </source>
</evidence>
<sequence length="199" mass="23875">MEPNNVFINLKHETITDIKSFSNCDPTQKFNADGVKPIMIDFIYPEVPFPPKTIFKEFGEENIKKMVFHHHNLLKKSSIGHLFSQNDEMFEIVTNRTAEFFMEALGAPERYTSQYGHPHLRSRHFPFSIDEQARDIWLMFYKKTLKEVNFPKVYIKEFWEWIESLSLRMINRRTMMEAPKRYPYKDIAHEFEKGEKDEN</sequence>
<dbReference type="Proteomes" id="UP000503313">
    <property type="component" value="Chromosome"/>
</dbReference>
<dbReference type="GO" id="GO:0005344">
    <property type="term" value="F:oxygen carrier activity"/>
    <property type="evidence" value="ECO:0007669"/>
    <property type="project" value="InterPro"/>
</dbReference>
<dbReference type="RefSeq" id="WP_129011209.1">
    <property type="nucleotide sequence ID" value="NZ_CP053835.1"/>
</dbReference>
<accession>A0AAE7E6Q7</accession>
<keyword evidence="1" id="KW-0813">Transport</keyword>
<dbReference type="GO" id="GO:0046872">
    <property type="term" value="F:metal ion binding"/>
    <property type="evidence" value="ECO:0007669"/>
    <property type="project" value="UniProtKB-KW"/>
</dbReference>
<dbReference type="InterPro" id="IPR012292">
    <property type="entry name" value="Globin/Proto"/>
</dbReference>
<evidence type="ECO:0000256" key="1">
    <source>
        <dbReference type="ARBA" id="ARBA00022448"/>
    </source>
</evidence>
<organism evidence="6 7">
    <name type="scientific">Arcobacter defluvii</name>
    <dbReference type="NCBI Taxonomy" id="873191"/>
    <lineage>
        <taxon>Bacteria</taxon>
        <taxon>Pseudomonadati</taxon>
        <taxon>Campylobacterota</taxon>
        <taxon>Epsilonproteobacteria</taxon>
        <taxon>Campylobacterales</taxon>
        <taxon>Arcobacteraceae</taxon>
        <taxon>Arcobacter</taxon>
    </lineage>
</organism>
<dbReference type="KEGG" id="adz:ADFLV_2160"/>
<reference evidence="6 7" key="1">
    <citation type="submission" date="2020-05" db="EMBL/GenBank/DDBJ databases">
        <title>Complete genome sequencing of Campylobacter and Arcobacter type strains.</title>
        <authorList>
            <person name="Miller W.G."/>
            <person name="Yee E."/>
        </authorList>
    </citation>
    <scope>NUCLEOTIDE SEQUENCE [LARGE SCALE GENOMIC DNA]</scope>
    <source>
        <strain evidence="6 7">LMG 25694</strain>
    </source>
</reference>
<dbReference type="EMBL" id="CP053835">
    <property type="protein sequence ID" value="QKF78170.1"/>
    <property type="molecule type" value="Genomic_DNA"/>
</dbReference>